<feature type="compositionally biased region" description="Low complexity" evidence="1">
    <location>
        <begin position="82"/>
        <end position="97"/>
    </location>
</feature>
<feature type="compositionally biased region" description="Polar residues" evidence="1">
    <location>
        <begin position="53"/>
        <end position="68"/>
    </location>
</feature>
<gene>
    <name evidence="2" type="ORF">DASC09_025320</name>
</gene>
<dbReference type="RefSeq" id="XP_064852207.1">
    <property type="nucleotide sequence ID" value="XM_064996135.1"/>
</dbReference>
<evidence type="ECO:0000313" key="3">
    <source>
        <dbReference type="Proteomes" id="UP001360560"/>
    </source>
</evidence>
<dbReference type="GeneID" id="90073186"/>
<dbReference type="AlphaFoldDB" id="A0AAV5QKR6"/>
<protein>
    <recommendedName>
        <fullName evidence="4">Protein RMD9-like, mitochondrial</fullName>
    </recommendedName>
</protein>
<name>A0AAV5QKR6_9ASCO</name>
<evidence type="ECO:0008006" key="4">
    <source>
        <dbReference type="Google" id="ProtNLM"/>
    </source>
</evidence>
<feature type="region of interest" description="Disordered" evidence="1">
    <location>
        <begin position="53"/>
        <end position="97"/>
    </location>
</feature>
<comment type="caution">
    <text evidence="2">The sequence shown here is derived from an EMBL/GenBank/DDBJ whole genome shotgun (WGS) entry which is preliminary data.</text>
</comment>
<dbReference type="EMBL" id="BTFZ01000004">
    <property type="protein sequence ID" value="GMM35207.1"/>
    <property type="molecule type" value="Genomic_DNA"/>
</dbReference>
<dbReference type="Proteomes" id="UP001360560">
    <property type="component" value="Unassembled WGS sequence"/>
</dbReference>
<evidence type="ECO:0000256" key="1">
    <source>
        <dbReference type="SAM" id="MobiDB-lite"/>
    </source>
</evidence>
<evidence type="ECO:0000313" key="2">
    <source>
        <dbReference type="EMBL" id="GMM35207.1"/>
    </source>
</evidence>
<proteinExistence type="predicted"/>
<organism evidence="2 3">
    <name type="scientific">Saccharomycopsis crataegensis</name>
    <dbReference type="NCBI Taxonomy" id="43959"/>
    <lineage>
        <taxon>Eukaryota</taxon>
        <taxon>Fungi</taxon>
        <taxon>Dikarya</taxon>
        <taxon>Ascomycota</taxon>
        <taxon>Saccharomycotina</taxon>
        <taxon>Saccharomycetes</taxon>
        <taxon>Saccharomycopsidaceae</taxon>
        <taxon>Saccharomycopsis</taxon>
    </lineage>
</organism>
<reference evidence="2 3" key="1">
    <citation type="journal article" date="2023" name="Elife">
        <title>Identification of key yeast species and microbe-microbe interactions impacting larval growth of Drosophila in the wild.</title>
        <authorList>
            <person name="Mure A."/>
            <person name="Sugiura Y."/>
            <person name="Maeda R."/>
            <person name="Honda K."/>
            <person name="Sakurai N."/>
            <person name="Takahashi Y."/>
            <person name="Watada M."/>
            <person name="Katoh T."/>
            <person name="Gotoh A."/>
            <person name="Gotoh Y."/>
            <person name="Taniguchi I."/>
            <person name="Nakamura K."/>
            <person name="Hayashi T."/>
            <person name="Katayama T."/>
            <person name="Uemura T."/>
            <person name="Hattori Y."/>
        </authorList>
    </citation>
    <scope>NUCLEOTIDE SEQUENCE [LARGE SCALE GENOMIC DNA]</scope>
    <source>
        <strain evidence="2 3">SC-9</strain>
    </source>
</reference>
<sequence length="613" mass="70511">MFRIIQNSSISTIKNKVGSQVSQATTRNGINNLNYSSRRLNSTLQNSIEQDILKPQQQPSHINGNGRNYRNPRHSNNKNRNFRNNNNNNNNNYHNSNQRLNHAANEIPQGTDNPWFHELMAFEDCVGITYDSKNASAYHNPQFWASIQKAMELYTNLTGTPDFNAERVAKLIYLLHTGLRQNRQQSLKLDKKPDFDARNFHKDMIDYICVSLRTVASDIISNKNSINQYGAMHLITSFKELQLSNEAISIWENARVSNSGNVFLDPRVVGVILPLMYENGHSFQDIQNLFETSRGQINYYHPNLAVGMIRACLLANEINIALKLFEELCGNSQVKKFGYLTETHLSFIGESHDLSVANTFFEKALYDEMPYKVDLQVPYVKKFIFNTWSQTKDFDQVLNIWIKCWQNYGTNVTKGVSSSLNELFLSIFFNNFENDKMGGFEKLKQIIKVYASIKPLDEPFLNIIMTKCVVWQDASIISEIFKYYMYYNVRRTQVAYRVGLKAMGSIPVGDAEILNRWNELIVFSDFQGANFIHNADWAALRDATIASQYGDRVMLYAKLVKAYSKYSKDINQVKILVDLNSSRYNYIAPVMADLENLDISDIHVPVFKNIKSL</sequence>
<keyword evidence="3" id="KW-1185">Reference proteome</keyword>
<accession>A0AAV5QKR6</accession>
<feature type="compositionally biased region" description="Basic residues" evidence="1">
    <location>
        <begin position="70"/>
        <end position="81"/>
    </location>
</feature>